<dbReference type="PRINTS" id="PR00133">
    <property type="entry name" value="GLHYDRLASE3"/>
</dbReference>
<evidence type="ECO:0000256" key="3">
    <source>
        <dbReference type="SAM" id="Phobius"/>
    </source>
</evidence>
<dbReference type="InterPro" id="IPR036881">
    <property type="entry name" value="Glyco_hydro_3_C_sf"/>
</dbReference>
<proteinExistence type="inferred from homology"/>
<dbReference type="Pfam" id="PF01915">
    <property type="entry name" value="Glyco_hydro_3_C"/>
    <property type="match status" value="1"/>
</dbReference>
<dbReference type="SMART" id="SM01217">
    <property type="entry name" value="Fn3_like"/>
    <property type="match status" value="1"/>
</dbReference>
<evidence type="ECO:0000256" key="1">
    <source>
        <dbReference type="ARBA" id="ARBA00005336"/>
    </source>
</evidence>
<dbReference type="KEGG" id="pxv:FXF36_15770"/>
<dbReference type="InterPro" id="IPR001764">
    <property type="entry name" value="Glyco_hydro_3_N"/>
</dbReference>
<dbReference type="GO" id="GO:0005975">
    <property type="term" value="P:carbohydrate metabolic process"/>
    <property type="evidence" value="ECO:0007669"/>
    <property type="project" value="InterPro"/>
</dbReference>
<dbReference type="Pfam" id="PF00933">
    <property type="entry name" value="Glyco_hydro_3"/>
    <property type="match status" value="1"/>
</dbReference>
<dbReference type="EMBL" id="CP043030">
    <property type="protein sequence ID" value="QFJ56371.1"/>
    <property type="molecule type" value="Genomic_DNA"/>
</dbReference>
<dbReference type="InterPro" id="IPR036962">
    <property type="entry name" value="Glyco_hydro_3_N_sf"/>
</dbReference>
<dbReference type="OrthoDB" id="98455at2"/>
<protein>
    <submittedName>
        <fullName evidence="5">Beta-glucosidase</fullName>
    </submittedName>
</protein>
<evidence type="ECO:0000313" key="5">
    <source>
        <dbReference type="EMBL" id="QFJ56371.1"/>
    </source>
</evidence>
<dbReference type="PANTHER" id="PTHR42715:SF10">
    <property type="entry name" value="BETA-GLUCOSIDASE"/>
    <property type="match status" value="1"/>
</dbReference>
<dbReference type="Gene3D" id="3.40.50.1700">
    <property type="entry name" value="Glycoside hydrolase family 3 C-terminal domain"/>
    <property type="match status" value="1"/>
</dbReference>
<evidence type="ECO:0000259" key="4">
    <source>
        <dbReference type="SMART" id="SM01217"/>
    </source>
</evidence>
<dbReference type="SUPFAM" id="SSF51445">
    <property type="entry name" value="(Trans)glycosidases"/>
    <property type="match status" value="1"/>
</dbReference>
<comment type="similarity">
    <text evidence="1">Belongs to the glycosyl hydrolase 3 family.</text>
</comment>
<sequence length="981" mass="107254">MGSKKKSGKVFSVLGIIFLILAVVITGAGNYFGGILDTYIGLGEAVMVQKPGSENWDTDYYTTDYDTAEEIDKYAKDVTKRIAEEGITLMKNNGTLPLSKGQSVSLFGRRSVDVVWGGNGSGAGDPAQCTSIQKALQDEGFNVNDTLTKLYSENLDKVESMSYTMDKPSAMTYYIGEFPVSYYNNSVTASYEKYHDAAIVVLGRQGGEGMDLCSDLKGSISSGETAMSNDVAETKNYEDGQHELELCKEEKDLLKHVEENFDNVVVVINSANVMELGELQDDENVDAVLWMAYPGSRGTVALAEILDGKINPSGHTVDTWPRDLAADPTYANVTTEKYSNTDGYMIEYEEGIYVGYRWYETAAAEGVIDYDNAVVYPFGYGLSYTSFAQAITDVKENGNNIDVTVSVTNTGDVAGKDVVQIYYSAPFNGDIEKAEVVLAAYDKTDDINPGETKEYTLSFGKDTMASFDYKNAGCYVLDEGSYIISVRKNSHELYGENCEYEYVVDSKVVYDSSNPRPTEVEAQTGEYVNYSDEWKANHQTVAATTKFDEQNAHFEEGKSTILSRTDFASTMPTAPTADDLKAADSVVANFKEYKPDYYDNADEKPATGENNKINAVTLRGATYDDPRWDALLDELTEKEMTELIYSGNQGTIPVKSIGLPMSNATDGPAGLKQYGGLGFGASGNFNCCGTLVAATWNTDLATEYGIAVGNEAVIAGVDGWYAPGCDLHRTAFGGRNFEYYSEDPVITGKTCAATIKGTSSKGLTTMFKHFALNDVEAHRIDNGPCVWANEQAMRELYLKAFEIAIKEPVAELKYLDEDGNTQTKTMRSSLGVMSSFNRIGSVWSGGCGSLLNGVLRDEWGFLGTVVTDYNGYGYMNVEWGITNGNDLMLANASTLPSKIADTSNASSLKYMRQAAKNIIYTHVNSNTVNGLSDGTTLEYKMAPWRMAMYGVVALFAILGIVFLFIGHKKKSKNVIKVEVEK</sequence>
<evidence type="ECO:0000256" key="2">
    <source>
        <dbReference type="ARBA" id="ARBA00022801"/>
    </source>
</evidence>
<dbReference type="SUPFAM" id="SSF52279">
    <property type="entry name" value="Beta-D-glucan exohydrolase, C-terminal domain"/>
    <property type="match status" value="1"/>
</dbReference>
<dbReference type="PANTHER" id="PTHR42715">
    <property type="entry name" value="BETA-GLUCOSIDASE"/>
    <property type="match status" value="1"/>
</dbReference>
<keyword evidence="3" id="KW-0812">Transmembrane</keyword>
<feature type="transmembrane region" description="Helical" evidence="3">
    <location>
        <begin position="946"/>
        <end position="966"/>
    </location>
</feature>
<reference evidence="6" key="1">
    <citation type="submission" date="2019-08" db="EMBL/GenBank/DDBJ databases">
        <title>Complete Genome Sequence of the Polysaccharide-Degrading Rumen Bacterium Pseudobutyrivibrio xylanivorans MA3014.</title>
        <authorList>
            <person name="Palevich N."/>
            <person name="Maclean P.H."/>
            <person name="Kelly W.J."/>
            <person name="Leahy S.C."/>
            <person name="Rakonjac J."/>
            <person name="Attwood G.T."/>
        </authorList>
    </citation>
    <scope>NUCLEOTIDE SEQUENCE [LARGE SCALE GENOMIC DNA]</scope>
    <source>
        <strain evidence="6">MA3014</strain>
    </source>
</reference>
<dbReference type="GO" id="GO:0004553">
    <property type="term" value="F:hydrolase activity, hydrolyzing O-glycosyl compounds"/>
    <property type="evidence" value="ECO:0007669"/>
    <property type="project" value="InterPro"/>
</dbReference>
<keyword evidence="3" id="KW-1133">Transmembrane helix</keyword>
<keyword evidence="3" id="KW-0472">Membrane</keyword>
<gene>
    <name evidence="5" type="primary">bgl3K</name>
    <name evidence="5" type="ORF">FXF36_15770</name>
</gene>
<dbReference type="Gene3D" id="3.20.20.300">
    <property type="entry name" value="Glycoside hydrolase, family 3, N-terminal domain"/>
    <property type="match status" value="1"/>
</dbReference>
<dbReference type="InterPro" id="IPR013783">
    <property type="entry name" value="Ig-like_fold"/>
</dbReference>
<feature type="transmembrane region" description="Helical" evidence="3">
    <location>
        <begin position="12"/>
        <end position="32"/>
    </location>
</feature>
<accession>A0A5P6VWA3</accession>
<dbReference type="Pfam" id="PF14310">
    <property type="entry name" value="Fn3-like"/>
    <property type="match status" value="1"/>
</dbReference>
<keyword evidence="2" id="KW-0378">Hydrolase</keyword>
<dbReference type="RefSeq" id="WP_151626020.1">
    <property type="nucleotide sequence ID" value="NZ_CP043030.1"/>
</dbReference>
<organism evidence="5 6">
    <name type="scientific">Pseudobutyrivibrio xylanivorans</name>
    <dbReference type="NCBI Taxonomy" id="185007"/>
    <lineage>
        <taxon>Bacteria</taxon>
        <taxon>Bacillati</taxon>
        <taxon>Bacillota</taxon>
        <taxon>Clostridia</taxon>
        <taxon>Lachnospirales</taxon>
        <taxon>Lachnospiraceae</taxon>
        <taxon>Pseudobutyrivibrio</taxon>
    </lineage>
</organism>
<dbReference type="InterPro" id="IPR017853">
    <property type="entry name" value="GH"/>
</dbReference>
<name>A0A5P6VWA3_PSEXY</name>
<dbReference type="Proteomes" id="UP000327030">
    <property type="component" value="Chromosome PxyII"/>
</dbReference>
<dbReference type="Gene3D" id="2.60.40.10">
    <property type="entry name" value="Immunoglobulins"/>
    <property type="match status" value="1"/>
</dbReference>
<dbReference type="InterPro" id="IPR026891">
    <property type="entry name" value="Fn3-like"/>
</dbReference>
<dbReference type="AlphaFoldDB" id="A0A5P6VWA3"/>
<evidence type="ECO:0000313" key="6">
    <source>
        <dbReference type="Proteomes" id="UP000327030"/>
    </source>
</evidence>
<feature type="domain" description="Fibronectin type III-like" evidence="4">
    <location>
        <begin position="417"/>
        <end position="490"/>
    </location>
</feature>
<dbReference type="InterPro" id="IPR050288">
    <property type="entry name" value="Cellulose_deg_GH3"/>
</dbReference>
<dbReference type="InterPro" id="IPR002772">
    <property type="entry name" value="Glyco_hydro_3_C"/>
</dbReference>